<dbReference type="FunFam" id="3.40.50.620:FF:000106">
    <property type="entry name" value="Glutamine-dependent NAD(+) synthetase"/>
    <property type="match status" value="1"/>
</dbReference>
<dbReference type="InterPro" id="IPR014445">
    <property type="entry name" value="Gln-dep_NAD_synthase"/>
</dbReference>
<feature type="binding site" evidence="7">
    <location>
        <position position="439"/>
    </location>
    <ligand>
        <name>deamido-NAD(+)</name>
        <dbReference type="ChEBI" id="CHEBI:58437"/>
        <note>ligand shared between two neighboring subunits</note>
    </ligand>
</feature>
<evidence type="ECO:0000256" key="9">
    <source>
        <dbReference type="PROSITE-ProRule" id="PRU10139"/>
    </source>
</evidence>
<comment type="similarity">
    <text evidence="10">Belongs to the NAD synthetase family.</text>
</comment>
<dbReference type="InterPro" id="IPR036526">
    <property type="entry name" value="C-N_Hydrolase_sf"/>
</dbReference>
<feature type="active site" description="Proton acceptor" evidence="9">
    <location>
        <position position="44"/>
    </location>
</feature>
<dbReference type="Pfam" id="PF00795">
    <property type="entry name" value="CN_hydrolase"/>
    <property type="match status" value="1"/>
</dbReference>
<evidence type="ECO:0000256" key="5">
    <source>
        <dbReference type="ARBA" id="ARBA00022840"/>
    </source>
</evidence>
<feature type="active site" description="Nucleophile; for glutaminase activity" evidence="7">
    <location>
        <position position="163"/>
    </location>
</feature>
<feature type="domain" description="CN hydrolase" evidence="12">
    <location>
        <begin position="4"/>
        <end position="260"/>
    </location>
</feature>
<evidence type="ECO:0000256" key="2">
    <source>
        <dbReference type="ARBA" id="ARBA00007145"/>
    </source>
</evidence>
<dbReference type="HAMAP" id="MF_02090">
    <property type="entry name" value="NadE_glutamine_dep"/>
    <property type="match status" value="1"/>
</dbReference>
<feature type="binding site" evidence="7">
    <location>
        <position position="190"/>
    </location>
    <ligand>
        <name>L-glutamine</name>
        <dbReference type="ChEBI" id="CHEBI:58359"/>
    </ligand>
</feature>
<dbReference type="InterPro" id="IPR003010">
    <property type="entry name" value="C-N_Hydrolase"/>
</dbReference>
<dbReference type="SUPFAM" id="SSF56317">
    <property type="entry name" value="Carbon-nitrogen hydrolase"/>
    <property type="match status" value="1"/>
</dbReference>
<evidence type="ECO:0000256" key="8">
    <source>
        <dbReference type="PIRNR" id="PIRNR006630"/>
    </source>
</evidence>
<dbReference type="PROSITE" id="PS00920">
    <property type="entry name" value="NITRIL_CHT_1"/>
    <property type="match status" value="1"/>
</dbReference>
<feature type="active site" description="For glutaminase activity" evidence="7">
    <location>
        <position position="127"/>
    </location>
</feature>
<comment type="function">
    <text evidence="7">Catalyzes the ATP-dependent amidation of deamido-NAD to form NAD. Uses L-glutamine as a nitrogen source.</text>
</comment>
<proteinExistence type="inferred from homology"/>
<dbReference type="GO" id="GO:0005524">
    <property type="term" value="F:ATP binding"/>
    <property type="evidence" value="ECO:0007669"/>
    <property type="project" value="UniProtKB-UniRule"/>
</dbReference>
<dbReference type="NCBIfam" id="TIGR00552">
    <property type="entry name" value="nadE"/>
    <property type="match status" value="1"/>
</dbReference>
<feature type="binding site" evidence="7">
    <location>
        <begin position="333"/>
        <end position="340"/>
    </location>
    <ligand>
        <name>ATP</name>
        <dbReference type="ChEBI" id="CHEBI:30616"/>
    </ligand>
</feature>
<dbReference type="Gene3D" id="3.60.110.10">
    <property type="entry name" value="Carbon-nitrogen hydrolase"/>
    <property type="match status" value="1"/>
</dbReference>
<evidence type="ECO:0000313" key="13">
    <source>
        <dbReference type="EMBL" id="EOR71870.1"/>
    </source>
</evidence>
<feature type="binding site" evidence="7">
    <location>
        <position position="196"/>
    </location>
    <ligand>
        <name>L-glutamine</name>
        <dbReference type="ChEBI" id="CHEBI:58359"/>
    </ligand>
</feature>
<evidence type="ECO:0000256" key="1">
    <source>
        <dbReference type="ARBA" id="ARBA00005188"/>
    </source>
</evidence>
<dbReference type="GO" id="GO:0000257">
    <property type="term" value="F:nitrilase activity"/>
    <property type="evidence" value="ECO:0007669"/>
    <property type="project" value="UniProtKB-ARBA"/>
</dbReference>
<accession>A0A9P2TBD4</accession>
<dbReference type="PANTHER" id="PTHR23090:SF9">
    <property type="entry name" value="GLUTAMINE-DEPENDENT NAD(+) SYNTHETASE"/>
    <property type="match status" value="1"/>
</dbReference>
<dbReference type="Gene3D" id="3.40.50.620">
    <property type="entry name" value="HUPs"/>
    <property type="match status" value="1"/>
</dbReference>
<comment type="caution">
    <text evidence="7">Lacks conserved residue(s) required for the propagation of feature annotation.</text>
</comment>
<dbReference type="InterPro" id="IPR014729">
    <property type="entry name" value="Rossmann-like_a/b/a_fold"/>
</dbReference>
<dbReference type="AlphaFoldDB" id="A0A9P2TBD4"/>
<dbReference type="InterPro" id="IPR003694">
    <property type="entry name" value="NAD_synthase"/>
</dbReference>
<dbReference type="Pfam" id="PF02540">
    <property type="entry name" value="NAD_synthase"/>
    <property type="match status" value="1"/>
</dbReference>
<dbReference type="CDD" id="cd00553">
    <property type="entry name" value="NAD_synthase"/>
    <property type="match status" value="1"/>
</dbReference>
<feature type="binding site" evidence="7">
    <location>
        <position position="133"/>
    </location>
    <ligand>
        <name>L-glutamine</name>
        <dbReference type="ChEBI" id="CHEBI:58359"/>
    </ligand>
</feature>
<dbReference type="PIRSF" id="PIRSF006630">
    <property type="entry name" value="NADS_GAT"/>
    <property type="match status" value="1"/>
</dbReference>
<dbReference type="GO" id="GO:0009435">
    <property type="term" value="P:NAD+ biosynthetic process"/>
    <property type="evidence" value="ECO:0007669"/>
    <property type="project" value="UniProtKB-UniRule"/>
</dbReference>
<protein>
    <recommendedName>
        <fullName evidence="7 8">Glutamine-dependent NAD(+) synthetase</fullName>
        <ecNumber evidence="7 8">6.3.5.1</ecNumber>
    </recommendedName>
    <alternativeName>
        <fullName evidence="7 8">NAD(+) synthase [glutamine-hydrolyzing]</fullName>
    </alternativeName>
</protein>
<feature type="binding site" evidence="7">
    <location>
        <position position="410"/>
    </location>
    <ligand>
        <name>deamido-NAD(+)</name>
        <dbReference type="ChEBI" id="CHEBI:58437"/>
        <note>ligand shared between two neighboring subunits</note>
    </ligand>
</feature>
<dbReference type="InterPro" id="IPR022310">
    <property type="entry name" value="NAD/GMP_synthase"/>
</dbReference>
<evidence type="ECO:0000256" key="11">
    <source>
        <dbReference type="SAM" id="MobiDB-lite"/>
    </source>
</evidence>
<dbReference type="EMBL" id="AOSG01000025">
    <property type="protein sequence ID" value="EOR71870.1"/>
    <property type="molecule type" value="Genomic_DNA"/>
</dbReference>
<dbReference type="GO" id="GO:0003952">
    <property type="term" value="F:NAD+ synthase (glutamine-hydrolyzing) activity"/>
    <property type="evidence" value="ECO:0007669"/>
    <property type="project" value="UniProtKB-UniRule"/>
</dbReference>
<sequence length="584" mass="63332">MAQLRLAMAQVNPTVGDLEGNSDLIVDYTRRAADAGAHLVVFPEMVLTGYPVEDLALRGAFVDASITALHALARRLADTGLGDLPVAVGYLDRHRNTVAPTRGQPAGAPHNAVALLYQGQPVFTSAKHHLPNYGVFDEARNFVPGTTLPVVRLHSIDVAFVICEDLWQDGGPVAAVREAEAGLLVVINGSPYERGKRDTRLGLCTRRARETQATVAYVNLVGGQDELVFDGDSLIVHPDGRLLARAPQFEEHLLVADLELPDAVGAGMWGASADAPGITIQRHLVSADPVPAYEPRPAPLAPRRDEIGEVYAALVLATRDYVHKNRFPSVLLGLSGGIDSALVATIAVDALGADRVHGVLMPSRYSTDHSVTDAEELARRQGINARIIPVAPLVEAFENAVKVDGLAEENLQARVRGQLLMTLSNQEGHLVLTTGNKSELAVGYSTLYGDSAGGFAPIRDVWKTLVWELARWRNAEAERNGQVPPIPEHSITKPPSAELRPGQLDTDSLPEYDVLDALLDDYVGTDLGRDELVAAGHDPELVDRVIRMVDRAEYKRRQYPPGPKISTRNFGRDRRVPITSRWTV</sequence>
<evidence type="ECO:0000256" key="10">
    <source>
        <dbReference type="RuleBase" id="RU003811"/>
    </source>
</evidence>
<dbReference type="CDD" id="cd07570">
    <property type="entry name" value="GAT_Gln-NAD-synth"/>
    <property type="match status" value="1"/>
</dbReference>
<feature type="binding site" evidence="7">
    <location>
        <position position="434"/>
    </location>
    <ligand>
        <name>ATP</name>
        <dbReference type="ChEBI" id="CHEBI:30616"/>
    </ligand>
</feature>
<evidence type="ECO:0000256" key="7">
    <source>
        <dbReference type="HAMAP-Rule" id="MF_02090"/>
    </source>
</evidence>
<organism evidence="13 14">
    <name type="scientific">Thermobifida fusca TM51</name>
    <dbReference type="NCBI Taxonomy" id="1169414"/>
    <lineage>
        <taxon>Bacteria</taxon>
        <taxon>Bacillati</taxon>
        <taxon>Actinomycetota</taxon>
        <taxon>Actinomycetes</taxon>
        <taxon>Streptosporangiales</taxon>
        <taxon>Nocardiopsidaceae</taxon>
        <taxon>Thermobifida</taxon>
    </lineage>
</organism>
<dbReference type="GO" id="GO:0004359">
    <property type="term" value="F:glutaminase activity"/>
    <property type="evidence" value="ECO:0007669"/>
    <property type="project" value="InterPro"/>
</dbReference>
<comment type="catalytic activity">
    <reaction evidence="7 8">
        <text>deamido-NAD(+) + L-glutamine + ATP + H2O = L-glutamate + AMP + diphosphate + NAD(+) + H(+)</text>
        <dbReference type="Rhea" id="RHEA:24384"/>
        <dbReference type="ChEBI" id="CHEBI:15377"/>
        <dbReference type="ChEBI" id="CHEBI:15378"/>
        <dbReference type="ChEBI" id="CHEBI:29985"/>
        <dbReference type="ChEBI" id="CHEBI:30616"/>
        <dbReference type="ChEBI" id="CHEBI:33019"/>
        <dbReference type="ChEBI" id="CHEBI:57540"/>
        <dbReference type="ChEBI" id="CHEBI:58359"/>
        <dbReference type="ChEBI" id="CHEBI:58437"/>
        <dbReference type="ChEBI" id="CHEBI:456215"/>
        <dbReference type="EC" id="6.3.5.1"/>
    </reaction>
</comment>
<comment type="pathway">
    <text evidence="1 7 8">Cofactor biosynthesis; NAD(+) biosynthesis; NAD(+) from deamido-NAD(+) (L-Gln route): step 1/1.</text>
</comment>
<evidence type="ECO:0000259" key="12">
    <source>
        <dbReference type="PROSITE" id="PS50263"/>
    </source>
</evidence>
<dbReference type="Proteomes" id="UP000014184">
    <property type="component" value="Unassembled WGS sequence"/>
</dbReference>
<dbReference type="InterPro" id="IPR000132">
    <property type="entry name" value="Nitrilase/CN_hydratase_CS"/>
</dbReference>
<dbReference type="EC" id="6.3.5.1" evidence="7 8"/>
<keyword evidence="5 7" id="KW-0067">ATP-binding</keyword>
<dbReference type="SUPFAM" id="SSF52402">
    <property type="entry name" value="Adenine nucleotide alpha hydrolases-like"/>
    <property type="match status" value="1"/>
</dbReference>
<comment type="caution">
    <text evidence="13">The sequence shown here is derived from an EMBL/GenBank/DDBJ whole genome shotgun (WGS) entry which is preliminary data.</text>
</comment>
<feature type="region of interest" description="Disordered" evidence="11">
    <location>
        <begin position="480"/>
        <end position="499"/>
    </location>
</feature>
<reference evidence="13 14" key="1">
    <citation type="journal article" date="2013" name="Genome Announc.">
        <title>Draft Genome Sequence of the Lignocellulose Decomposer Thermobifida fusca Strain TM51.</title>
        <authorList>
            <person name="Toth A."/>
            <person name="Barna T."/>
            <person name="Nagy I."/>
            <person name="Horvath B."/>
            <person name="Nagy I."/>
            <person name="Tancsics A."/>
            <person name="Kriszt B."/>
            <person name="Baka E."/>
            <person name="Fekete C."/>
            <person name="Kukolya J."/>
        </authorList>
    </citation>
    <scope>NUCLEOTIDE SEQUENCE [LARGE SCALE GENOMIC DNA]</scope>
    <source>
        <strain evidence="13 14">TM51</strain>
    </source>
</reference>
<name>A0A9P2TBD4_THEFU</name>
<evidence type="ECO:0000256" key="6">
    <source>
        <dbReference type="ARBA" id="ARBA00023027"/>
    </source>
</evidence>
<gene>
    <name evidence="7" type="primary">nadE</name>
    <name evidence="13" type="ORF">TM51_05327</name>
</gene>
<evidence type="ECO:0000313" key="14">
    <source>
        <dbReference type="Proteomes" id="UP000014184"/>
    </source>
</evidence>
<dbReference type="GO" id="GO:0005737">
    <property type="term" value="C:cytoplasm"/>
    <property type="evidence" value="ECO:0007669"/>
    <property type="project" value="InterPro"/>
</dbReference>
<keyword evidence="14" id="KW-1185">Reference proteome</keyword>
<keyword evidence="6 7" id="KW-0520">NAD</keyword>
<keyword evidence="3 7" id="KW-0436">Ligase</keyword>
<feature type="active site" description="Proton acceptor; for glutaminase activity" evidence="7">
    <location>
        <position position="44"/>
    </location>
</feature>
<dbReference type="NCBIfam" id="NF010588">
    <property type="entry name" value="PRK13981.1"/>
    <property type="match status" value="1"/>
</dbReference>
<evidence type="ECO:0000256" key="3">
    <source>
        <dbReference type="ARBA" id="ARBA00022598"/>
    </source>
</evidence>
<evidence type="ECO:0000256" key="4">
    <source>
        <dbReference type="ARBA" id="ARBA00022741"/>
    </source>
</evidence>
<dbReference type="PANTHER" id="PTHR23090">
    <property type="entry name" value="NH 3 /GLUTAMINE-DEPENDENT NAD + SYNTHETASE"/>
    <property type="match status" value="1"/>
</dbReference>
<dbReference type="GO" id="GO:0008795">
    <property type="term" value="F:NAD+ synthase activity"/>
    <property type="evidence" value="ECO:0007669"/>
    <property type="project" value="UniProtKB-UniRule"/>
</dbReference>
<dbReference type="PROSITE" id="PS50263">
    <property type="entry name" value="CN_HYDROLASE"/>
    <property type="match status" value="1"/>
</dbReference>
<comment type="similarity">
    <text evidence="2 7 8">In the C-terminal section; belongs to the NAD synthetase family.</text>
</comment>
<feature type="binding site" evidence="7">
    <location>
        <position position="555"/>
    </location>
    <ligand>
        <name>deamido-NAD(+)</name>
        <dbReference type="ChEBI" id="CHEBI:58437"/>
        <note>ligand shared between two neighboring subunits</note>
    </ligand>
</feature>
<keyword evidence="4 7" id="KW-0547">Nucleotide-binding</keyword>